<feature type="compositionally biased region" description="Polar residues" evidence="1">
    <location>
        <begin position="641"/>
        <end position="655"/>
    </location>
</feature>
<gene>
    <name evidence="3" type="ORF">GPM918_LOCUS12487</name>
    <name evidence="4" type="ORF">SRO942_LOCUS12487</name>
</gene>
<evidence type="ECO:0000313" key="4">
    <source>
        <dbReference type="EMBL" id="CAF3748737.1"/>
    </source>
</evidence>
<protein>
    <submittedName>
        <fullName evidence="3">Uncharacterized protein</fullName>
    </submittedName>
</protein>
<dbReference type="EMBL" id="CAJNOQ010002740">
    <property type="protein sequence ID" value="CAF0975880.1"/>
    <property type="molecule type" value="Genomic_DNA"/>
</dbReference>
<keyword evidence="2" id="KW-1133">Transmembrane helix</keyword>
<feature type="compositionally biased region" description="Polar residues" evidence="1">
    <location>
        <begin position="599"/>
        <end position="613"/>
    </location>
</feature>
<comment type="caution">
    <text evidence="3">The sequence shown here is derived from an EMBL/GenBank/DDBJ whole genome shotgun (WGS) entry which is preliminary data.</text>
</comment>
<evidence type="ECO:0000313" key="5">
    <source>
        <dbReference type="Proteomes" id="UP000663829"/>
    </source>
</evidence>
<keyword evidence="2" id="KW-0472">Membrane</keyword>
<evidence type="ECO:0000313" key="3">
    <source>
        <dbReference type="EMBL" id="CAF0975880.1"/>
    </source>
</evidence>
<keyword evidence="2" id="KW-0812">Transmembrane</keyword>
<dbReference type="EMBL" id="CAJOBC010002740">
    <property type="protein sequence ID" value="CAF3748737.1"/>
    <property type="molecule type" value="Genomic_DNA"/>
</dbReference>
<feature type="region of interest" description="Disordered" evidence="1">
    <location>
        <begin position="377"/>
        <end position="419"/>
    </location>
</feature>
<evidence type="ECO:0000256" key="2">
    <source>
        <dbReference type="SAM" id="Phobius"/>
    </source>
</evidence>
<name>A0A814ERQ3_9BILA</name>
<feature type="compositionally biased region" description="Polar residues" evidence="1">
    <location>
        <begin position="662"/>
        <end position="685"/>
    </location>
</feature>
<reference evidence="3" key="1">
    <citation type="submission" date="2021-02" db="EMBL/GenBank/DDBJ databases">
        <authorList>
            <person name="Nowell W R."/>
        </authorList>
    </citation>
    <scope>NUCLEOTIDE SEQUENCE</scope>
</reference>
<dbReference type="AlphaFoldDB" id="A0A814ERQ3"/>
<sequence>HFNGGAITFRPVNASATGSVVSLIITQTYDWTYPLVNCDNTMIAAQTLLTYSGMSSYQLVCIANCNTSSGYTTLMVQSPCTDFSVYLQTTIGQRSDIVNLESTDHFTVAFQSSAYYALSLYSAPVLSWSIACTINVLLRPDGTINTSPTANIVSYINIPLNIFYTFQIPVADEDDDDVRCRFSTSTGGVDECGHVCYPAALPTGTVLYPNCTLVIKGKNLYDYYAVAIQVEDYLDSTSTTAFSSVPVQFLVYVIQEPSCPSPTVFSSFTTDACISVQVGQTLVIPLFAESYCSTADITDIGTLSFPIVLKGSFIQLNSTVWTVNLTYTPTASEIGLQILCAIAIDTAYTQSSQYCLTFIIGDTNSLYCQADTTSTLTTSTSTSTETTTSTSTTSTSTTSTSTTLTSTTSTSPIPQGYRKSSTDSVNLALLLGLLLPLLALLALCCCGLYCLFKYCWLRRLRHKNEEDNRLYRSQYISNKRAHSIDSLASGSLSPFESNSTVSTSLWTSALTYPSTPNWNYSGQSKPTRDSIPLTPHHQSTQLPNAPYNSSILRRAFSQQQPRLSNAEAPTSILERAHSQQQKRLSNVGSPTSILERAHSQQQKRLSNVGSPTSVLERAHSQQQKRLSNIGSPTSILERAHSQQQKRLSNIESPTSILERAHSQQLSRITSPNRTENDSILSSAYSQQVRKSTTKIAW</sequence>
<feature type="compositionally biased region" description="Polar residues" evidence="1">
    <location>
        <begin position="620"/>
        <end position="634"/>
    </location>
</feature>
<feature type="region of interest" description="Disordered" evidence="1">
    <location>
        <begin position="597"/>
        <end position="685"/>
    </location>
</feature>
<feature type="region of interest" description="Disordered" evidence="1">
    <location>
        <begin position="521"/>
        <end position="545"/>
    </location>
</feature>
<feature type="compositionally biased region" description="Low complexity" evidence="1">
    <location>
        <begin position="377"/>
        <end position="411"/>
    </location>
</feature>
<dbReference type="Proteomes" id="UP000663829">
    <property type="component" value="Unassembled WGS sequence"/>
</dbReference>
<proteinExistence type="predicted"/>
<keyword evidence="5" id="KW-1185">Reference proteome</keyword>
<dbReference type="SUPFAM" id="SSF57997">
    <property type="entry name" value="Tropomyosin"/>
    <property type="match status" value="1"/>
</dbReference>
<evidence type="ECO:0000256" key="1">
    <source>
        <dbReference type="SAM" id="MobiDB-lite"/>
    </source>
</evidence>
<organism evidence="3 5">
    <name type="scientific">Didymodactylos carnosus</name>
    <dbReference type="NCBI Taxonomy" id="1234261"/>
    <lineage>
        <taxon>Eukaryota</taxon>
        <taxon>Metazoa</taxon>
        <taxon>Spiralia</taxon>
        <taxon>Gnathifera</taxon>
        <taxon>Rotifera</taxon>
        <taxon>Eurotatoria</taxon>
        <taxon>Bdelloidea</taxon>
        <taxon>Philodinida</taxon>
        <taxon>Philodinidae</taxon>
        <taxon>Didymodactylos</taxon>
    </lineage>
</organism>
<accession>A0A814ERQ3</accession>
<feature type="non-terminal residue" evidence="3">
    <location>
        <position position="1"/>
    </location>
</feature>
<dbReference type="OrthoDB" id="5953235at2759"/>
<dbReference type="Proteomes" id="UP000681722">
    <property type="component" value="Unassembled WGS sequence"/>
</dbReference>
<feature type="transmembrane region" description="Helical" evidence="2">
    <location>
        <begin position="427"/>
        <end position="452"/>
    </location>
</feature>
<feature type="compositionally biased region" description="Polar residues" evidence="1">
    <location>
        <begin position="536"/>
        <end position="545"/>
    </location>
</feature>